<keyword evidence="1" id="KW-0808">Transferase</keyword>
<reference evidence="1" key="1">
    <citation type="submission" date="2021-08" db="EMBL/GenBank/DDBJ databases">
        <authorList>
            <person name="Stevens D.C."/>
        </authorList>
    </citation>
    <scope>NUCLEOTIDE SEQUENCE</scope>
    <source>
        <strain evidence="1">DSM 53165</strain>
    </source>
</reference>
<dbReference type="Proteomes" id="UP001139031">
    <property type="component" value="Unassembled WGS sequence"/>
</dbReference>
<dbReference type="GO" id="GO:0032259">
    <property type="term" value="P:methylation"/>
    <property type="evidence" value="ECO:0007669"/>
    <property type="project" value="UniProtKB-KW"/>
</dbReference>
<dbReference type="RefSeq" id="WP_224196928.1">
    <property type="nucleotide sequence ID" value="NZ_JAIRAU010000056.1"/>
</dbReference>
<comment type="caution">
    <text evidence="1">The sequence shown here is derived from an EMBL/GenBank/DDBJ whole genome shotgun (WGS) entry which is preliminary data.</text>
</comment>
<protein>
    <submittedName>
        <fullName evidence="1">SAM-dependent methyltransferase</fullName>
    </submittedName>
</protein>
<proteinExistence type="predicted"/>
<evidence type="ECO:0000313" key="1">
    <source>
        <dbReference type="EMBL" id="MBZ5715187.1"/>
    </source>
</evidence>
<sequence>MSDTSPRREVVHGDAVAWLAERPGLVDSSVIATMPDVSELGVSLERWREFFLVAARAVLLAVPDDGLGIFIQTDNKHEGRWVSKAGLVLRVADELEVPLLFHKIVCRRPPGSLIHGRPGYSHILAFSRRARDDAAHPTPDVLPDLGVLPWSHSIGTRAAEAAVAAVRRLSPVTTRIVVPFCGIGTILAVANAHGFDALGIERNRKRAEAARSFTLEPDVPAPVSS</sequence>
<accession>A0ABS7U4D3</accession>
<dbReference type="EMBL" id="JAIRAU010000056">
    <property type="protein sequence ID" value="MBZ5715187.1"/>
    <property type="molecule type" value="Genomic_DNA"/>
</dbReference>
<name>A0ABS7U4D3_9BACT</name>
<dbReference type="InterPro" id="IPR029063">
    <property type="entry name" value="SAM-dependent_MTases_sf"/>
</dbReference>
<gene>
    <name evidence="1" type="ORF">K7C98_38635</name>
</gene>
<dbReference type="SUPFAM" id="SSF53335">
    <property type="entry name" value="S-adenosyl-L-methionine-dependent methyltransferases"/>
    <property type="match status" value="1"/>
</dbReference>
<dbReference type="GO" id="GO:0008168">
    <property type="term" value="F:methyltransferase activity"/>
    <property type="evidence" value="ECO:0007669"/>
    <property type="project" value="UniProtKB-KW"/>
</dbReference>
<keyword evidence="2" id="KW-1185">Reference proteome</keyword>
<evidence type="ECO:0000313" key="2">
    <source>
        <dbReference type="Proteomes" id="UP001139031"/>
    </source>
</evidence>
<keyword evidence="1" id="KW-0489">Methyltransferase</keyword>
<organism evidence="1 2">
    <name type="scientific">Nannocystis pusilla</name>
    <dbReference type="NCBI Taxonomy" id="889268"/>
    <lineage>
        <taxon>Bacteria</taxon>
        <taxon>Pseudomonadati</taxon>
        <taxon>Myxococcota</taxon>
        <taxon>Polyangia</taxon>
        <taxon>Nannocystales</taxon>
        <taxon>Nannocystaceae</taxon>
        <taxon>Nannocystis</taxon>
    </lineage>
</organism>